<evidence type="ECO:0000313" key="7">
    <source>
        <dbReference type="Proteomes" id="UP000288716"/>
    </source>
</evidence>
<proteinExistence type="inferred from homology"/>
<dbReference type="Proteomes" id="UP000288716">
    <property type="component" value="Unassembled WGS sequence"/>
</dbReference>
<accession>A0A443SA56</accession>
<evidence type="ECO:0000256" key="4">
    <source>
        <dbReference type="ARBA" id="ARBA00023212"/>
    </source>
</evidence>
<protein>
    <submittedName>
        <fullName evidence="6">Beta-thymosin 3-like protein</fullName>
    </submittedName>
</protein>
<dbReference type="InterPro" id="IPR001152">
    <property type="entry name" value="Beta-thymosin"/>
</dbReference>
<evidence type="ECO:0000256" key="5">
    <source>
        <dbReference type="SAM" id="MobiDB-lite"/>
    </source>
</evidence>
<evidence type="ECO:0000256" key="3">
    <source>
        <dbReference type="ARBA" id="ARBA00022490"/>
    </source>
</evidence>
<dbReference type="InterPro" id="IPR038386">
    <property type="entry name" value="Beta-thymosin_sf"/>
</dbReference>
<dbReference type="GO" id="GO:0003785">
    <property type="term" value="F:actin monomer binding"/>
    <property type="evidence" value="ECO:0007669"/>
    <property type="project" value="InterPro"/>
</dbReference>
<organism evidence="6 7">
    <name type="scientific">Leptotrombidium deliense</name>
    <dbReference type="NCBI Taxonomy" id="299467"/>
    <lineage>
        <taxon>Eukaryota</taxon>
        <taxon>Metazoa</taxon>
        <taxon>Ecdysozoa</taxon>
        <taxon>Arthropoda</taxon>
        <taxon>Chelicerata</taxon>
        <taxon>Arachnida</taxon>
        <taxon>Acari</taxon>
        <taxon>Acariformes</taxon>
        <taxon>Trombidiformes</taxon>
        <taxon>Prostigmata</taxon>
        <taxon>Anystina</taxon>
        <taxon>Parasitengona</taxon>
        <taxon>Trombiculoidea</taxon>
        <taxon>Trombiculidae</taxon>
        <taxon>Leptotrombidium</taxon>
    </lineage>
</organism>
<comment type="subcellular location">
    <subcellularLocation>
        <location evidence="1">Cytoplasm</location>
        <location evidence="1">Cytoskeleton</location>
    </subcellularLocation>
</comment>
<dbReference type="Pfam" id="PF01290">
    <property type="entry name" value="Thymosin"/>
    <property type="match status" value="1"/>
</dbReference>
<reference evidence="6 7" key="1">
    <citation type="journal article" date="2018" name="Gigascience">
        <title>Genomes of trombidid mites reveal novel predicted allergens and laterally-transferred genes associated with secondary metabolism.</title>
        <authorList>
            <person name="Dong X."/>
            <person name="Chaisiri K."/>
            <person name="Xia D."/>
            <person name="Armstrong S.D."/>
            <person name="Fang Y."/>
            <person name="Donnelly M.J."/>
            <person name="Kadowaki T."/>
            <person name="McGarry J.W."/>
            <person name="Darby A.C."/>
            <person name="Makepeace B.L."/>
        </authorList>
    </citation>
    <scope>NUCLEOTIDE SEQUENCE [LARGE SCALE GENOMIC DNA]</scope>
    <source>
        <strain evidence="6">UoL-UT</strain>
    </source>
</reference>
<comment type="similarity">
    <text evidence="2">Belongs to the thymosin beta family.</text>
</comment>
<evidence type="ECO:0000256" key="2">
    <source>
        <dbReference type="ARBA" id="ARBA00009511"/>
    </source>
</evidence>
<comment type="caution">
    <text evidence="6">The sequence shown here is derived from an EMBL/GenBank/DDBJ whole genome shotgun (WGS) entry which is preliminary data.</text>
</comment>
<dbReference type="PANTHER" id="PTHR20940">
    <property type="entry name" value="TETRA THYMOSIN"/>
    <property type="match status" value="1"/>
</dbReference>
<dbReference type="GO" id="GO:0005829">
    <property type="term" value="C:cytosol"/>
    <property type="evidence" value="ECO:0007669"/>
    <property type="project" value="TreeGrafter"/>
</dbReference>
<name>A0A443SA56_9ACAR</name>
<dbReference type="GO" id="GO:0007015">
    <property type="term" value="P:actin filament organization"/>
    <property type="evidence" value="ECO:0007669"/>
    <property type="project" value="InterPro"/>
</dbReference>
<keyword evidence="3" id="KW-0963">Cytoplasm</keyword>
<evidence type="ECO:0000313" key="6">
    <source>
        <dbReference type="EMBL" id="RWS24421.1"/>
    </source>
</evidence>
<gene>
    <name evidence="6" type="ORF">B4U80_09502</name>
</gene>
<dbReference type="AlphaFoldDB" id="A0A443SA56"/>
<keyword evidence="4" id="KW-0206">Cytoskeleton</keyword>
<keyword evidence="7" id="KW-1185">Reference proteome</keyword>
<dbReference type="OrthoDB" id="2151618at2759"/>
<dbReference type="GO" id="GO:0005856">
    <property type="term" value="C:cytoskeleton"/>
    <property type="evidence" value="ECO:0007669"/>
    <property type="project" value="UniProtKB-SubCell"/>
</dbReference>
<evidence type="ECO:0000256" key="1">
    <source>
        <dbReference type="ARBA" id="ARBA00004245"/>
    </source>
</evidence>
<dbReference type="PANTHER" id="PTHR20940:SF1">
    <property type="entry name" value="CIBOULOT, ISOFORM A"/>
    <property type="match status" value="1"/>
</dbReference>
<feature type="region of interest" description="Disordered" evidence="5">
    <location>
        <begin position="68"/>
        <end position="90"/>
    </location>
</feature>
<dbReference type="STRING" id="299467.A0A443SA56"/>
<dbReference type="EMBL" id="NCKV01004906">
    <property type="protein sequence ID" value="RWS24421.1"/>
    <property type="molecule type" value="Genomic_DNA"/>
</dbReference>
<sequence length="90" mass="10327">MSDCKKEELPKIESDLKKEIECSKIDLNPVQTEVKDVKPTQEQIAEEKQHVELLTKIEGFDADKLKNVTPEVKDHLPTQQEIEAEKNAKN</sequence>
<dbReference type="VEuPathDB" id="VectorBase:LDEU007619"/>
<dbReference type="Gene3D" id="1.20.5.520">
    <property type="entry name" value="Single helix bin"/>
    <property type="match status" value="1"/>
</dbReference>